<dbReference type="AlphaFoldDB" id="A0A6J4PIW6"/>
<gene>
    <name evidence="2" type="ORF">AVDCRST_MAG66-2061</name>
</gene>
<accession>A0A6J4PIW6</accession>
<feature type="non-terminal residue" evidence="2">
    <location>
        <position position="114"/>
    </location>
</feature>
<organism evidence="2">
    <name type="scientific">uncultured Pseudonocardia sp</name>
    <dbReference type="NCBI Taxonomy" id="211455"/>
    <lineage>
        <taxon>Bacteria</taxon>
        <taxon>Bacillati</taxon>
        <taxon>Actinomycetota</taxon>
        <taxon>Actinomycetes</taxon>
        <taxon>Pseudonocardiales</taxon>
        <taxon>Pseudonocardiaceae</taxon>
        <taxon>Pseudonocardia</taxon>
        <taxon>environmental samples</taxon>
    </lineage>
</organism>
<protein>
    <submittedName>
        <fullName evidence="2">Transcriptional regulator, CdaR-family</fullName>
    </submittedName>
</protein>
<proteinExistence type="predicted"/>
<feature type="non-terminal residue" evidence="2">
    <location>
        <position position="1"/>
    </location>
</feature>
<dbReference type="EMBL" id="CADCUS010000299">
    <property type="protein sequence ID" value="CAA9411407.1"/>
    <property type="molecule type" value="Genomic_DNA"/>
</dbReference>
<sequence>TRRADWAATGSSAPTSTSSRCCWPRTPTWPTTCCSVRWARSTACRREPRPGPARRWRPGWTPTATSPPRPRPCTSTRRPCATGWPGCATRSVTRWRTRCAAWSWPWHCASPRPR</sequence>
<evidence type="ECO:0000313" key="2">
    <source>
        <dbReference type="EMBL" id="CAA9411407.1"/>
    </source>
</evidence>
<reference evidence="2" key="1">
    <citation type="submission" date="2020-02" db="EMBL/GenBank/DDBJ databases">
        <authorList>
            <person name="Meier V. D."/>
        </authorList>
    </citation>
    <scope>NUCLEOTIDE SEQUENCE</scope>
    <source>
        <strain evidence="2">AVDCRST_MAG66</strain>
    </source>
</reference>
<feature type="region of interest" description="Disordered" evidence="1">
    <location>
        <begin position="45"/>
        <end position="77"/>
    </location>
</feature>
<evidence type="ECO:0000256" key="1">
    <source>
        <dbReference type="SAM" id="MobiDB-lite"/>
    </source>
</evidence>
<name>A0A6J4PIW6_9PSEU</name>